<feature type="region of interest" description="Disordered" evidence="1">
    <location>
        <begin position="784"/>
        <end position="826"/>
    </location>
</feature>
<feature type="region of interest" description="Disordered" evidence="1">
    <location>
        <begin position="939"/>
        <end position="958"/>
    </location>
</feature>
<feature type="region of interest" description="Disordered" evidence="1">
    <location>
        <begin position="209"/>
        <end position="234"/>
    </location>
</feature>
<dbReference type="EMBL" id="MCOG01000009">
    <property type="protein sequence ID" value="ORY82197.1"/>
    <property type="molecule type" value="Genomic_DNA"/>
</dbReference>
<feature type="region of interest" description="Disordered" evidence="1">
    <location>
        <begin position="288"/>
        <end position="307"/>
    </location>
</feature>
<dbReference type="STRING" id="1754190.A0A1Y2FF11"/>
<evidence type="ECO:0000256" key="1">
    <source>
        <dbReference type="SAM" id="MobiDB-lite"/>
    </source>
</evidence>
<feature type="region of interest" description="Disordered" evidence="1">
    <location>
        <begin position="1093"/>
        <end position="1133"/>
    </location>
</feature>
<organism evidence="2 3">
    <name type="scientific">Neocallimastix californiae</name>
    <dbReference type="NCBI Taxonomy" id="1754190"/>
    <lineage>
        <taxon>Eukaryota</taxon>
        <taxon>Fungi</taxon>
        <taxon>Fungi incertae sedis</taxon>
        <taxon>Chytridiomycota</taxon>
        <taxon>Chytridiomycota incertae sedis</taxon>
        <taxon>Neocallimastigomycetes</taxon>
        <taxon>Neocallimastigales</taxon>
        <taxon>Neocallimastigaceae</taxon>
        <taxon>Neocallimastix</taxon>
    </lineage>
</organism>
<proteinExistence type="predicted"/>
<gene>
    <name evidence="2" type="ORF">LY90DRAFT_664061</name>
</gene>
<feature type="compositionally biased region" description="Basic and acidic residues" evidence="1">
    <location>
        <begin position="350"/>
        <end position="362"/>
    </location>
</feature>
<dbReference type="Proteomes" id="UP000193920">
    <property type="component" value="Unassembled WGS sequence"/>
</dbReference>
<evidence type="ECO:0000313" key="2">
    <source>
        <dbReference type="EMBL" id="ORY82197.1"/>
    </source>
</evidence>
<feature type="compositionally biased region" description="Basic and acidic residues" evidence="1">
    <location>
        <begin position="945"/>
        <end position="958"/>
    </location>
</feature>
<protein>
    <submittedName>
        <fullName evidence="2">Uncharacterized protein</fullName>
    </submittedName>
</protein>
<feature type="compositionally biased region" description="Low complexity" evidence="1">
    <location>
        <begin position="1113"/>
        <end position="1130"/>
    </location>
</feature>
<feature type="region of interest" description="Disordered" evidence="1">
    <location>
        <begin position="1479"/>
        <end position="1509"/>
    </location>
</feature>
<comment type="caution">
    <text evidence="2">The sequence shown here is derived from an EMBL/GenBank/DDBJ whole genome shotgun (WGS) entry which is preliminary data.</text>
</comment>
<feature type="compositionally biased region" description="Basic residues" evidence="1">
    <location>
        <begin position="702"/>
        <end position="714"/>
    </location>
</feature>
<feature type="region of interest" description="Disordered" evidence="1">
    <location>
        <begin position="963"/>
        <end position="1005"/>
    </location>
</feature>
<feature type="region of interest" description="Disordered" evidence="1">
    <location>
        <begin position="43"/>
        <end position="73"/>
    </location>
</feature>
<feature type="region of interest" description="Disordered" evidence="1">
    <location>
        <begin position="631"/>
        <end position="674"/>
    </location>
</feature>
<feature type="compositionally biased region" description="Basic and acidic residues" evidence="1">
    <location>
        <begin position="312"/>
        <end position="334"/>
    </location>
</feature>
<feature type="region of interest" description="Disordered" evidence="1">
    <location>
        <begin position="312"/>
        <end position="362"/>
    </location>
</feature>
<sequence length="1543" mass="179643">MSTIDKALRTIKTKDKFSIEIKNKILDTHLLSNNENAKIPPAAEITSQHNYDLSSSSSSTISHSTNNSNNSNLTNINTHLQVELALNKNFKIKNSEFQQNILDKSYKKNDYFPSKIFTKVRKPTNNEKSNYVIDKPIVINNELNNKIHVIPPKDSSSTNIKNELNEVYINKIKYKNTKLNTLSTFTTDDKNRKSMVEDLINASSFTQNSQSYINKRNQKKSHEENISSSSREEYNDKYRDLTPYLLIQCSEGESDFDFSESLITSKKRKRYKSIFDIYYETKKRNLKHFPSSNHKEHKHHKDDSLSHNMLSKERHNDKDNKKTLSDQSLVDKKIRSNSNDSSSRYYYSFDEDKERTQNKVEDSKTDIYKSNKKLKTKKSKILNKYENDLSYYYYRRQPPRSCRTKNEQLSAKIYYSMYSSEDNISEIEELFADLDNCQNNLENKINDSNNDDNNNGKEYMYSSDSKLRIKNKINKSNKTRKNLKYKNSLASLHSISEETYSPEIKEASTSVTPNRNIKKSKIINNNSLEKEDGDNKLSHNHYRYSSLSSSFSQRDLDQNTIRVTRDKDSDIDNNIEEKEKISKEILMSKHHHKLKNQRFLDHISNIKSDQAKNILKIKSLKSSYHHFSDNDNINNKYYPLNEEEEDGDDDDSESEYNYDELESNSEYTSGITTPSQRKKSLLLLDSKKLHDNLTSTPTQIKMKSKKYSIHHRRTTTTTTDDSSLLYDDIDSNTEIDSSIEGKGRIHHYKRKSLEKINENVFDISNEAKNDDQIFDFNLLKTNGGKKKMDTPKKQKSNSINSKRNHCVTSSGHYHQLSSSSCSTPSSQNKNFISKNDYYDSEVLSYNKDPLDTHIFKSLSCTFDNNTRKLSKFQLMAQTNKRNKNNYKLSIPKKKIEEKMLNLEEKKLHHSYHHYDLFGKKLKSKINSSENFLKADSKKYKSKYKSKNEQKEKDQEILFMDMEEKKEEGEEEEEEGNDEEYSNLESFEDEDMIEEDSEREKNKNKNKYKYKFKNKYKYKNKNKNQGINRKNNLEDENDLMDRISVYESEYTCTPSKPLKRRKIKSINQERRFKTMNPWNRNTFFKIGPIQNPTLLKRSQSSSNSNETIFDINANSNDNRNCNGTNNSNTNDATDMKKSQDQMKLSNFLEHKIIIREVIEQLNSLTVTEDEYDITPALNRHSNIYIKNELFNLLNDMTTREGSDSNVDNYTTIFSNSKIDKVEILTSRIVEKNKNDNKNDTETSKNKEEEFAIHYLLEDSTSSLSFMDDHEDYFIQNLEDKSKIDDDISILNDTKVTTNNTYLPTPMDSTMEDLSNSTPINPCIPTKIKSIISSTTSFIEDSISDDKIPINTLPSESIIDNIHPGFEIQQSSLKEELFNKIKQAKKLRDFSIESIYKSYQTNLRLINNTFIVLMDKKKINLYSLPSKKSILEAAKVLATFSTPVVFNENKNIGTGNHHHNSVNKREYNSSSLPIFPISSASTSTSSIPTTYGHTHSNRTREHYHSHSKSNIFQNKKKRIPINSIKCNGLNSQELSHDLSLLKLLN</sequence>
<accession>A0A1Y2FF11</accession>
<feature type="compositionally biased region" description="Low complexity" evidence="1">
    <location>
        <begin position="53"/>
        <end position="73"/>
    </location>
</feature>
<evidence type="ECO:0000313" key="3">
    <source>
        <dbReference type="Proteomes" id="UP000193920"/>
    </source>
</evidence>
<feature type="compositionally biased region" description="Low complexity" evidence="1">
    <location>
        <begin position="1479"/>
        <end position="1488"/>
    </location>
</feature>
<feature type="compositionally biased region" description="Acidic residues" evidence="1">
    <location>
        <begin position="641"/>
        <end position="663"/>
    </location>
</feature>
<feature type="compositionally biased region" description="Low complexity" evidence="1">
    <location>
        <begin position="336"/>
        <end position="348"/>
    </location>
</feature>
<keyword evidence="3" id="KW-1185">Reference proteome</keyword>
<feature type="compositionally biased region" description="Polar residues" evidence="1">
    <location>
        <begin position="1093"/>
        <end position="1106"/>
    </location>
</feature>
<name>A0A1Y2FF11_9FUNG</name>
<feature type="compositionally biased region" description="Acidic residues" evidence="1">
    <location>
        <begin position="968"/>
        <end position="996"/>
    </location>
</feature>
<feature type="compositionally biased region" description="Low complexity" evidence="1">
    <location>
        <begin position="809"/>
        <end position="826"/>
    </location>
</feature>
<feature type="region of interest" description="Disordered" evidence="1">
    <location>
        <begin position="700"/>
        <end position="720"/>
    </location>
</feature>
<reference evidence="2 3" key="1">
    <citation type="submission" date="2016-08" db="EMBL/GenBank/DDBJ databases">
        <title>A Parts List for Fungal Cellulosomes Revealed by Comparative Genomics.</title>
        <authorList>
            <consortium name="DOE Joint Genome Institute"/>
            <person name="Haitjema C.H."/>
            <person name="Gilmore S.P."/>
            <person name="Henske J.K."/>
            <person name="Solomon K.V."/>
            <person name="De Groot R."/>
            <person name="Kuo A."/>
            <person name="Mondo S.J."/>
            <person name="Salamov A.A."/>
            <person name="Labutti K."/>
            <person name="Zhao Z."/>
            <person name="Chiniquy J."/>
            <person name="Barry K."/>
            <person name="Brewer H.M."/>
            <person name="Purvine S.O."/>
            <person name="Wright A.T."/>
            <person name="Boxma B."/>
            <person name="Van Alen T."/>
            <person name="Hackstein J.H."/>
            <person name="Baker S.E."/>
            <person name="Grigoriev I.V."/>
            <person name="O'Malley M.A."/>
        </authorList>
    </citation>
    <scope>NUCLEOTIDE SEQUENCE [LARGE SCALE GENOMIC DNA]</scope>
    <source>
        <strain evidence="2 3">G1</strain>
    </source>
</reference>
<feature type="compositionally biased region" description="Basic and acidic residues" evidence="1">
    <location>
        <begin position="220"/>
        <end position="234"/>
    </location>
</feature>